<dbReference type="Proteomes" id="UP000321617">
    <property type="component" value="Unassembled WGS sequence"/>
</dbReference>
<proteinExistence type="predicted"/>
<gene>
    <name evidence="1" type="ORF">LX16_0873</name>
</gene>
<keyword evidence="2" id="KW-1185">Reference proteome</keyword>
<accession>A0A562VBC0</accession>
<protein>
    <submittedName>
        <fullName evidence="1">Uncharacterized protein</fullName>
    </submittedName>
</protein>
<evidence type="ECO:0000313" key="1">
    <source>
        <dbReference type="EMBL" id="TWJ15173.1"/>
    </source>
</evidence>
<comment type="caution">
    <text evidence="1">The sequence shown here is derived from an EMBL/GenBank/DDBJ whole genome shotgun (WGS) entry which is preliminary data.</text>
</comment>
<sequence>MTGPHERARELVRRCERIAVDLYALNDHPGLRWADRRPVTGHTAETLAGVRRRVDSAWIGFDALRRHCDTTWNTVTADPQETDPEPVAALLDDPVRVEAAAGTRDLPPADLATELEDAVRELVPECDRIDLRCGRVADRIDRLTSDMAAVEERAGRYDLTNDPDLAALRSSLRPALDAALEDPLAPHPELDPLAERLARVTATLSELDELRTTLPDRLRHIRDAVDALTEAERRALETCTLAVAKIGNPAPRRLRPVAAELAGRVPDTERLAAEHRWHELRPRLHRIETEISEAHARSRAREVAARALLDRRAELRGRFAAYARKGARIGVIETEPVAEAMQQARALLQSTPCDLPAATRALNRFQQAVTATAAKEGTR</sequence>
<name>A0A562VBC0_9ACTN</name>
<dbReference type="AlphaFoldDB" id="A0A562VBC0"/>
<dbReference type="EMBL" id="VLLL01000005">
    <property type="protein sequence ID" value="TWJ15173.1"/>
    <property type="molecule type" value="Genomic_DNA"/>
</dbReference>
<organism evidence="1 2">
    <name type="scientific">Stackebrandtia albiflava</name>
    <dbReference type="NCBI Taxonomy" id="406432"/>
    <lineage>
        <taxon>Bacteria</taxon>
        <taxon>Bacillati</taxon>
        <taxon>Actinomycetota</taxon>
        <taxon>Actinomycetes</taxon>
        <taxon>Glycomycetales</taxon>
        <taxon>Glycomycetaceae</taxon>
        <taxon>Stackebrandtia</taxon>
    </lineage>
</organism>
<reference evidence="1 2" key="1">
    <citation type="journal article" date="2013" name="Stand. Genomic Sci.">
        <title>Genomic Encyclopedia of Type Strains, Phase I: The one thousand microbial genomes (KMG-I) project.</title>
        <authorList>
            <person name="Kyrpides N.C."/>
            <person name="Woyke T."/>
            <person name="Eisen J.A."/>
            <person name="Garrity G."/>
            <person name="Lilburn T.G."/>
            <person name="Beck B.J."/>
            <person name="Whitman W.B."/>
            <person name="Hugenholtz P."/>
            <person name="Klenk H.P."/>
        </authorList>
    </citation>
    <scope>NUCLEOTIDE SEQUENCE [LARGE SCALE GENOMIC DNA]</scope>
    <source>
        <strain evidence="1 2">DSM 45044</strain>
    </source>
</reference>
<dbReference type="OrthoDB" id="3375894at2"/>
<evidence type="ECO:0000313" key="2">
    <source>
        <dbReference type="Proteomes" id="UP000321617"/>
    </source>
</evidence>
<dbReference type="RefSeq" id="WP_158645474.1">
    <property type="nucleotide sequence ID" value="NZ_BAABIJ010000001.1"/>
</dbReference>